<evidence type="ECO:0000256" key="12">
    <source>
        <dbReference type="ARBA" id="ARBA00023277"/>
    </source>
</evidence>
<evidence type="ECO:0000259" key="22">
    <source>
        <dbReference type="Pfam" id="PF21365"/>
    </source>
</evidence>
<comment type="subcellular location">
    <subcellularLocation>
        <location evidence="3">Secreted</location>
    </subcellularLocation>
</comment>
<evidence type="ECO:0000256" key="1">
    <source>
        <dbReference type="ARBA" id="ARBA00000448"/>
    </source>
</evidence>
<keyword evidence="8" id="KW-0964">Secreted</keyword>
<dbReference type="EMBL" id="JPKY01000126">
    <property type="protein sequence ID" value="KFH41508.1"/>
    <property type="molecule type" value="Genomic_DNA"/>
</dbReference>
<evidence type="ECO:0000256" key="14">
    <source>
        <dbReference type="ARBA" id="ARBA00023316"/>
    </source>
</evidence>
<evidence type="ECO:0000259" key="20">
    <source>
        <dbReference type="Pfam" id="PF01055"/>
    </source>
</evidence>
<dbReference type="InterPro" id="IPR017853">
    <property type="entry name" value="GH"/>
</dbReference>
<dbReference type="HOGENOM" id="CLU_000631_11_0_1"/>
<dbReference type="Pfam" id="PF21365">
    <property type="entry name" value="Glyco_hydro_31_3rd"/>
    <property type="match status" value="1"/>
</dbReference>
<dbReference type="CDD" id="cd06602">
    <property type="entry name" value="GH31_MGAM_SI_GAA"/>
    <property type="match status" value="1"/>
</dbReference>
<dbReference type="STRING" id="857340.A0A086SWM6"/>
<evidence type="ECO:0000313" key="24">
    <source>
        <dbReference type="Proteomes" id="UP000029964"/>
    </source>
</evidence>
<evidence type="ECO:0000256" key="4">
    <source>
        <dbReference type="ARBA" id="ARBA00007806"/>
    </source>
</evidence>
<keyword evidence="13 17" id="KW-0326">Glycosidase</keyword>
<evidence type="ECO:0000256" key="17">
    <source>
        <dbReference type="RuleBase" id="RU361185"/>
    </source>
</evidence>
<dbReference type="Gene3D" id="2.60.40.1180">
    <property type="entry name" value="Golgi alpha-mannosidase II"/>
    <property type="match status" value="2"/>
</dbReference>
<protein>
    <recommendedName>
        <fullName evidence="7">Probable alpha/beta-glucosidase agdC</fullName>
        <ecNumber evidence="5">3.2.1.20</ecNumber>
        <ecNumber evidence="6">3.2.1.21</ecNumber>
    </recommendedName>
</protein>
<evidence type="ECO:0000256" key="15">
    <source>
        <dbReference type="ARBA" id="ARBA00023326"/>
    </source>
</evidence>
<dbReference type="Gene3D" id="2.60.40.1760">
    <property type="entry name" value="glycosyl hydrolase (family 31)"/>
    <property type="match status" value="1"/>
</dbReference>
<dbReference type="InterPro" id="IPR000322">
    <property type="entry name" value="Glyco_hydro_31_TIM"/>
</dbReference>
<evidence type="ECO:0000256" key="16">
    <source>
        <dbReference type="ARBA" id="ARBA00025512"/>
    </source>
</evidence>
<evidence type="ECO:0000256" key="6">
    <source>
        <dbReference type="ARBA" id="ARBA00012744"/>
    </source>
</evidence>
<dbReference type="GO" id="GO:0000272">
    <property type="term" value="P:polysaccharide catabolic process"/>
    <property type="evidence" value="ECO:0007669"/>
    <property type="project" value="UniProtKB-KW"/>
</dbReference>
<feature type="region of interest" description="Disordered" evidence="18">
    <location>
        <begin position="454"/>
        <end position="532"/>
    </location>
</feature>
<dbReference type="GO" id="GO:0008422">
    <property type="term" value="F:beta-glucosidase activity"/>
    <property type="evidence" value="ECO:0007669"/>
    <property type="project" value="UniProtKB-EC"/>
</dbReference>
<dbReference type="InterPro" id="IPR011013">
    <property type="entry name" value="Gal_mutarotase_sf_dom"/>
</dbReference>
<keyword evidence="11" id="KW-0325">Glycoprotein</keyword>
<comment type="function">
    <text evidence="16">Glucosidase involved in the degradation of cellulosic biomass. Has both alpha- and beta-glucosidase activity.</text>
</comment>
<dbReference type="CDD" id="cd14752">
    <property type="entry name" value="GH31_N"/>
    <property type="match status" value="1"/>
</dbReference>
<dbReference type="PANTHER" id="PTHR22762:SF67">
    <property type="entry name" value="ALPHA_BETA-GLUCOSIDASE AGDC-RELATED"/>
    <property type="match status" value="1"/>
</dbReference>
<organism evidence="23 24">
    <name type="scientific">Hapsidospora chrysogenum (strain ATCC 11550 / CBS 779.69 / DSM 880 / IAM 14645 / JCM 23072 / IMI 49137)</name>
    <name type="common">Acremonium chrysogenum</name>
    <dbReference type="NCBI Taxonomy" id="857340"/>
    <lineage>
        <taxon>Eukaryota</taxon>
        <taxon>Fungi</taxon>
        <taxon>Dikarya</taxon>
        <taxon>Ascomycota</taxon>
        <taxon>Pezizomycotina</taxon>
        <taxon>Sordariomycetes</taxon>
        <taxon>Hypocreomycetidae</taxon>
        <taxon>Hypocreales</taxon>
        <taxon>Bionectriaceae</taxon>
        <taxon>Hapsidospora</taxon>
    </lineage>
</organism>
<keyword evidence="15" id="KW-0624">Polysaccharide degradation</keyword>
<dbReference type="InterPro" id="IPR048395">
    <property type="entry name" value="Glyco_hydro_31_C"/>
</dbReference>
<feature type="domain" description="Glycosyl hydrolase family 31 C-terminal" evidence="22">
    <location>
        <begin position="728"/>
        <end position="816"/>
    </location>
</feature>
<dbReference type="InterPro" id="IPR013780">
    <property type="entry name" value="Glyco_hydro_b"/>
</dbReference>
<dbReference type="Pfam" id="PF13802">
    <property type="entry name" value="Gal_mutarotas_2"/>
    <property type="match status" value="1"/>
</dbReference>
<gene>
    <name evidence="23" type="ORF">ACRE_077770</name>
</gene>
<keyword evidence="14" id="KW-0961">Cell wall biogenesis/degradation</keyword>
<evidence type="ECO:0000256" key="2">
    <source>
        <dbReference type="ARBA" id="ARBA00001657"/>
    </source>
</evidence>
<dbReference type="InterPro" id="IPR025887">
    <property type="entry name" value="Glyco_hydro_31_N_dom"/>
</dbReference>
<dbReference type="OrthoDB" id="5839090at2759"/>
<comment type="similarity">
    <text evidence="4 17">Belongs to the glycosyl hydrolase 31 family.</text>
</comment>
<evidence type="ECO:0000256" key="5">
    <source>
        <dbReference type="ARBA" id="ARBA00012741"/>
    </source>
</evidence>
<dbReference type="GO" id="GO:0030246">
    <property type="term" value="F:carbohydrate binding"/>
    <property type="evidence" value="ECO:0007669"/>
    <property type="project" value="InterPro"/>
</dbReference>
<dbReference type="EC" id="3.2.1.20" evidence="5"/>
<comment type="caution">
    <text evidence="23">The sequence shown here is derived from an EMBL/GenBank/DDBJ whole genome shotgun (WGS) entry which is preliminary data.</text>
</comment>
<evidence type="ECO:0000256" key="13">
    <source>
        <dbReference type="ARBA" id="ARBA00023295"/>
    </source>
</evidence>
<keyword evidence="24" id="KW-1185">Reference proteome</keyword>
<dbReference type="EC" id="3.2.1.21" evidence="6"/>
<evidence type="ECO:0000313" key="23">
    <source>
        <dbReference type="EMBL" id="KFH41508.1"/>
    </source>
</evidence>
<comment type="catalytic activity">
    <reaction evidence="2">
        <text>Hydrolysis of terminal, non-reducing (1-&gt;4)-linked alpha-D-glucose residues with release of alpha-D-glucose.</text>
        <dbReference type="EC" id="3.2.1.20"/>
    </reaction>
</comment>
<dbReference type="Proteomes" id="UP000029964">
    <property type="component" value="Unassembled WGS sequence"/>
</dbReference>
<keyword evidence="10 17" id="KW-0378">Hydrolase</keyword>
<feature type="domain" description="Glycoside hydrolase family 31 N-terminal" evidence="21">
    <location>
        <begin position="113"/>
        <end position="229"/>
    </location>
</feature>
<evidence type="ECO:0000256" key="10">
    <source>
        <dbReference type="ARBA" id="ARBA00022801"/>
    </source>
</evidence>
<evidence type="ECO:0000256" key="19">
    <source>
        <dbReference type="SAM" id="SignalP"/>
    </source>
</evidence>
<evidence type="ECO:0000256" key="8">
    <source>
        <dbReference type="ARBA" id="ARBA00022525"/>
    </source>
</evidence>
<feature type="domain" description="Glycoside hydrolase family 31 TIM barrel" evidence="20">
    <location>
        <begin position="276"/>
        <end position="720"/>
    </location>
</feature>
<proteinExistence type="inferred from homology"/>
<dbReference type="PROSITE" id="PS00129">
    <property type="entry name" value="GLYCOSYL_HYDROL_F31_1"/>
    <property type="match status" value="1"/>
</dbReference>
<dbReference type="SUPFAM" id="SSF51445">
    <property type="entry name" value="(Trans)glycosidases"/>
    <property type="match status" value="1"/>
</dbReference>
<feature type="signal peptide" evidence="19">
    <location>
        <begin position="1"/>
        <end position="18"/>
    </location>
</feature>
<accession>A0A086SWM6</accession>
<keyword evidence="12" id="KW-0119">Carbohydrate metabolism</keyword>
<dbReference type="GO" id="GO:0004558">
    <property type="term" value="F:alpha-1,4-glucosidase activity"/>
    <property type="evidence" value="ECO:0007669"/>
    <property type="project" value="UniProtKB-EC"/>
</dbReference>
<evidence type="ECO:0000256" key="18">
    <source>
        <dbReference type="SAM" id="MobiDB-lite"/>
    </source>
</evidence>
<evidence type="ECO:0000259" key="21">
    <source>
        <dbReference type="Pfam" id="PF13802"/>
    </source>
</evidence>
<dbReference type="Gene3D" id="3.20.20.80">
    <property type="entry name" value="Glycosidases"/>
    <property type="match status" value="2"/>
</dbReference>
<evidence type="ECO:0000256" key="3">
    <source>
        <dbReference type="ARBA" id="ARBA00004613"/>
    </source>
</evidence>
<dbReference type="SUPFAM" id="SSF74650">
    <property type="entry name" value="Galactose mutarotase-like"/>
    <property type="match status" value="1"/>
</dbReference>
<reference evidence="24" key="1">
    <citation type="journal article" date="2014" name="Genome Announc.">
        <title>Genome sequence and annotation of Acremonium chrysogenum, producer of the beta-lactam antibiotic cephalosporin C.</title>
        <authorList>
            <person name="Terfehr D."/>
            <person name="Dahlmann T.A."/>
            <person name="Specht T."/>
            <person name="Zadra I."/>
            <person name="Kuernsteiner H."/>
            <person name="Kueck U."/>
        </authorList>
    </citation>
    <scope>NUCLEOTIDE SEQUENCE [LARGE SCALE GENOMIC DNA]</scope>
    <source>
        <strain evidence="24">ATCC 11550 / CBS 779.69 / DSM 880 / IAM 14645 / JCM 23072 / IMI 49137</strain>
    </source>
</reference>
<sequence length="932" mass="105768">MGHWKSLFLFLGLASAAAVVPRADPELKYPQYSLLADCPGYKAVHVKESKHGVKALLKLNGKPCNAYGEDLKELTLDVTYETDERIHVKIQDKGNSMFQIPESVFPRPDAKESKAKNNAFKFEYTEDPFSFKIRRRSNNDVLFDTSAASLIFESQYLRLRTRLPEDPYLYGLGEHSDPFRLKHDDYIRTMWTQDSYGIPEDSNLYGVQPFYLEHRVSGSHGVFLLNANGMDVMIRSDDEGQYLEYNILGGVLDFYFFAGPTPTDVTKQYAEVAGLPTFQPYWGLGFHQCRYGYRDAFDVAEVVYNYSQAGIPLETMWTDIDYMDRRLIFTTDPERYPIEKLRSLVSHLHENKQHYIVMVDPAAGYQENYPPLERGIENNIWLLRQNGSFFLGVVWPGVTVFPDWFADKITDYWNHEFELFFSPDDGVDIDGLWIDMNEPSSFACTFPCDNPYEQAEGFPPKPPPVRENPRSLPGWPCEFQLPEDGGCDESLEQRDLSSRPGPVISRDVTHHGLYHPQGRSPKEGDQTGLPGRDLLYPEYSIHNRAAYRPDWNADKGGLSNKTVLTNVIHQNGVAHYDAHNLYGHMMGMASYDAMLNRRPDKRPLIITRSTFAGTGRKVGHWLGDNMSNWDHYRASIRTALVYSSLFQFPMVGSDVCGFGGNTTEELCARWASLGAFSTFYRNHNELSGESQEFYRWESVTTSARKAIEIRYRLLDYMYTAFAKASSDGEPSQYPVFYLYPEDKATWDLELQYFYGPGLLVAPVTEKGATSVDVYLPKDTFYDWYTHEPICGEGKNHTFSDVDVTHIPLLIRSGVILPLRESSANTTAELREKDFEILIPVDDKGEAKGELYFDDGESIDPASNGGVTRINLSYKKGILTIHGEFGYNVGVGVSKITVLDAGKSCKGGRRKGAESGRTRKVKVSLNEPSKTRV</sequence>
<keyword evidence="9 19" id="KW-0732">Signal</keyword>
<evidence type="ECO:0000256" key="7">
    <source>
        <dbReference type="ARBA" id="ARBA00014002"/>
    </source>
</evidence>
<dbReference type="PANTHER" id="PTHR22762">
    <property type="entry name" value="ALPHA-GLUCOSIDASE"/>
    <property type="match status" value="1"/>
</dbReference>
<dbReference type="Pfam" id="PF01055">
    <property type="entry name" value="Glyco_hydro_31_2nd"/>
    <property type="match status" value="1"/>
</dbReference>
<feature type="chain" id="PRO_5001815152" description="Probable alpha/beta-glucosidase agdC" evidence="19">
    <location>
        <begin position="19"/>
        <end position="932"/>
    </location>
</feature>
<evidence type="ECO:0000256" key="9">
    <source>
        <dbReference type="ARBA" id="ARBA00022729"/>
    </source>
</evidence>
<comment type="catalytic activity">
    <reaction evidence="1">
        <text>Hydrolysis of terminal, non-reducing beta-D-glucosyl residues with release of beta-D-glucose.</text>
        <dbReference type="EC" id="3.2.1.21"/>
    </reaction>
</comment>
<dbReference type="GO" id="GO:0005576">
    <property type="term" value="C:extracellular region"/>
    <property type="evidence" value="ECO:0007669"/>
    <property type="project" value="UniProtKB-SubCell"/>
</dbReference>
<dbReference type="InterPro" id="IPR030458">
    <property type="entry name" value="Glyco_hydro_31_AS"/>
</dbReference>
<feature type="region of interest" description="Disordered" evidence="18">
    <location>
        <begin position="906"/>
        <end position="932"/>
    </location>
</feature>
<dbReference type="SUPFAM" id="SSF51011">
    <property type="entry name" value="Glycosyl hydrolase domain"/>
    <property type="match status" value="1"/>
</dbReference>
<dbReference type="GO" id="GO:0071555">
    <property type="term" value="P:cell wall organization"/>
    <property type="evidence" value="ECO:0007669"/>
    <property type="project" value="UniProtKB-KW"/>
</dbReference>
<evidence type="ECO:0000256" key="11">
    <source>
        <dbReference type="ARBA" id="ARBA00023180"/>
    </source>
</evidence>
<dbReference type="AlphaFoldDB" id="A0A086SWM6"/>
<name>A0A086SWM6_HAPC1</name>